<dbReference type="AlphaFoldDB" id="H5SMJ9"/>
<dbReference type="InterPro" id="IPR010686">
    <property type="entry name" value="OBAP-like"/>
</dbReference>
<dbReference type="SUPFAM" id="SSF51182">
    <property type="entry name" value="RmlC-like cupins"/>
    <property type="match status" value="2"/>
</dbReference>
<protein>
    <recommendedName>
        <fullName evidence="1">Cupin type-1 domain-containing protein</fullName>
    </recommendedName>
</protein>
<proteinExistence type="predicted"/>
<dbReference type="InterPro" id="IPR006045">
    <property type="entry name" value="Cupin_1"/>
</dbReference>
<dbReference type="Gene3D" id="2.60.120.10">
    <property type="entry name" value="Jelly Rolls"/>
    <property type="match status" value="2"/>
</dbReference>
<sequence>MSNLSQWLVVAVAAVAAVFLFGLGRKGPELSLQPAVFDIVQLASQSQEIEEGFYVSPVARTRTGEVNFARLEDVSFPMHYHGQSEIAYVLQGEFTLEFADESYRTVGPGELVVIPAGVATGVSGSGDLVLFATPPENERDTVWLEGPMAKRGAKADPTKRPEIVNVAQRIAQGLDRERAGFRFTIAFESKSGSVELFRIEQGVRLHKHPKENHVLYILSGHGKGQIGDKTAEVGPGQVVVIPANVPHKLERVGSEPLDFILFSTPGFNPDDIVWLETQQHTMTMPPAMMSMPAHGFTLHIDAKKHINEMPDFVVHHYCKTLDKNYLQCLLFDSDQPNAHVIGVETIISPEIYAQLPEEERAYWHYHKDEIPLVDATLPGLSDEEIAKVVAALENTYGRVVISWKPGDLAPLGMPSVVNPQSHHGSAWREIVIKATDFSFEVPQVIEGGLVAVTMENDGAELHHLQMARLRDGVSVGQVQKVLAEGPETALFELVEWVGGPSLVSPGGQSHVIVNLPAGQYILLCFIPSADGVPHYAKGMAVPITVTAGSAHTAEPQANVSVTLTDFSFTMPTQIKAGKQIWKVTNKGAQPHEMPIARLMPGKTLQDALRFLETPEGAPPFEFVGGLQGIGSGRTGWAVFDLSSGEYIALCFVPDPVSGKPHFELGMITAFTVK</sequence>
<dbReference type="InterPro" id="IPR011051">
    <property type="entry name" value="RmlC_Cupin_sf"/>
</dbReference>
<dbReference type="InterPro" id="IPR013096">
    <property type="entry name" value="Cupin_2"/>
</dbReference>
<reference evidence="2" key="2">
    <citation type="journal article" date="2012" name="PLoS ONE">
        <title>A Deeply Branching Thermophilic Bacterium with an Ancient Acetyl-CoA Pathway Dominates a Subsurface Ecosystem.</title>
        <authorList>
            <person name="Takami H."/>
            <person name="Noguchi H."/>
            <person name="Takaki Y."/>
            <person name="Uchiyama I."/>
            <person name="Toyoda A."/>
            <person name="Nishi S."/>
            <person name="Chee G.-J."/>
            <person name="Arai W."/>
            <person name="Nunoura T."/>
            <person name="Itoh T."/>
            <person name="Hattori M."/>
            <person name="Takai K."/>
        </authorList>
    </citation>
    <scope>NUCLEOTIDE SEQUENCE</scope>
</reference>
<organism evidence="2">
    <name type="scientific">uncultured Acetothermia bacterium</name>
    <dbReference type="NCBI Taxonomy" id="236499"/>
    <lineage>
        <taxon>Bacteria</taxon>
        <taxon>Candidatus Bipolaricaulota</taxon>
        <taxon>environmental samples</taxon>
    </lineage>
</organism>
<reference evidence="2" key="1">
    <citation type="journal article" date="2005" name="Environ. Microbiol.">
        <title>Genetic and functional properties of uncultivated thermophilic crenarchaeotes from a subsurface gold mine as revealed by analysis of genome fragments.</title>
        <authorList>
            <person name="Nunoura T."/>
            <person name="Hirayama H."/>
            <person name="Takami H."/>
            <person name="Oida H."/>
            <person name="Nishi S."/>
            <person name="Shimamura S."/>
            <person name="Suzuki Y."/>
            <person name="Inagaki F."/>
            <person name="Takai K."/>
            <person name="Nealson K.H."/>
            <person name="Horikoshi K."/>
        </authorList>
    </citation>
    <scope>NUCLEOTIDE SEQUENCE</scope>
</reference>
<name>H5SMJ9_9BACT</name>
<evidence type="ECO:0000313" key="2">
    <source>
        <dbReference type="EMBL" id="BAL57385.1"/>
    </source>
</evidence>
<accession>H5SMJ9</accession>
<dbReference type="InterPro" id="IPR014710">
    <property type="entry name" value="RmlC-like_jellyroll"/>
</dbReference>
<dbReference type="EMBL" id="AP011774">
    <property type="protein sequence ID" value="BAL57385.1"/>
    <property type="molecule type" value="Genomic_DNA"/>
</dbReference>
<dbReference type="Pfam" id="PF07883">
    <property type="entry name" value="Cupin_2"/>
    <property type="match status" value="2"/>
</dbReference>
<dbReference type="SMART" id="SM00835">
    <property type="entry name" value="Cupin_1"/>
    <property type="match status" value="1"/>
</dbReference>
<dbReference type="PANTHER" id="PTHR31360:SF0">
    <property type="entry name" value="OIL BODY-ASSOCIATED PROTEIN 1B"/>
    <property type="match status" value="1"/>
</dbReference>
<dbReference type="PANTHER" id="PTHR31360">
    <property type="match status" value="1"/>
</dbReference>
<evidence type="ECO:0000259" key="1">
    <source>
        <dbReference type="SMART" id="SM00835"/>
    </source>
</evidence>
<dbReference type="Pfam" id="PF06884">
    <property type="entry name" value="DUF1264"/>
    <property type="match status" value="1"/>
</dbReference>
<feature type="domain" description="Cupin type-1" evidence="1">
    <location>
        <begin position="172"/>
        <end position="290"/>
    </location>
</feature>
<gene>
    <name evidence="2" type="ORF">HGMM_F50B12C32</name>
</gene>